<dbReference type="Proteomes" id="UP000628984">
    <property type="component" value="Unassembled WGS sequence"/>
</dbReference>
<accession>A0A918J395</accession>
<reference evidence="2" key="2">
    <citation type="submission" date="2020-09" db="EMBL/GenBank/DDBJ databases">
        <authorList>
            <person name="Sun Q."/>
            <person name="Kim S."/>
        </authorList>
    </citation>
    <scope>NUCLEOTIDE SEQUENCE</scope>
    <source>
        <strain evidence="2">KCTC 23714</strain>
    </source>
</reference>
<evidence type="ECO:0000259" key="1">
    <source>
        <dbReference type="Pfam" id="PF02371"/>
    </source>
</evidence>
<dbReference type="AlphaFoldDB" id="A0A918J395"/>
<dbReference type="PANTHER" id="PTHR33055">
    <property type="entry name" value="TRANSPOSASE FOR INSERTION SEQUENCE ELEMENT IS1111A"/>
    <property type="match status" value="1"/>
</dbReference>
<protein>
    <recommendedName>
        <fullName evidence="1">Transposase IS116/IS110/IS902 C-terminal domain-containing protein</fullName>
    </recommendedName>
</protein>
<reference evidence="2" key="1">
    <citation type="journal article" date="2014" name="Int. J. Syst. Evol. Microbiol.">
        <title>Complete genome sequence of Corynebacterium casei LMG S-19264T (=DSM 44701T), isolated from a smear-ripened cheese.</title>
        <authorList>
            <consortium name="US DOE Joint Genome Institute (JGI-PGF)"/>
            <person name="Walter F."/>
            <person name="Albersmeier A."/>
            <person name="Kalinowski J."/>
            <person name="Ruckert C."/>
        </authorList>
    </citation>
    <scope>NUCLEOTIDE SEQUENCE</scope>
    <source>
        <strain evidence="2">KCTC 23714</strain>
    </source>
</reference>
<dbReference type="InterPro" id="IPR003346">
    <property type="entry name" value="Transposase_20"/>
</dbReference>
<keyword evidence="3" id="KW-1185">Reference proteome</keyword>
<gene>
    <name evidence="2" type="ORF">GCM10011452_37010</name>
</gene>
<dbReference type="PANTHER" id="PTHR33055:SF3">
    <property type="entry name" value="PUTATIVE TRANSPOSASE FOR IS117-RELATED"/>
    <property type="match status" value="1"/>
</dbReference>
<organism evidence="2 3">
    <name type="scientific">Gemmobacter lanyuensis</name>
    <dbReference type="NCBI Taxonomy" id="1054497"/>
    <lineage>
        <taxon>Bacteria</taxon>
        <taxon>Pseudomonadati</taxon>
        <taxon>Pseudomonadota</taxon>
        <taxon>Alphaproteobacteria</taxon>
        <taxon>Rhodobacterales</taxon>
        <taxon>Paracoccaceae</taxon>
        <taxon>Gemmobacter</taxon>
    </lineage>
</organism>
<dbReference type="GO" id="GO:0004803">
    <property type="term" value="F:transposase activity"/>
    <property type="evidence" value="ECO:0007669"/>
    <property type="project" value="InterPro"/>
</dbReference>
<dbReference type="GO" id="GO:0003677">
    <property type="term" value="F:DNA binding"/>
    <property type="evidence" value="ECO:0007669"/>
    <property type="project" value="InterPro"/>
</dbReference>
<proteinExistence type="predicted"/>
<dbReference type="EMBL" id="BMYQ01000020">
    <property type="protein sequence ID" value="GGW45485.1"/>
    <property type="molecule type" value="Genomic_DNA"/>
</dbReference>
<name>A0A918J395_9RHOB</name>
<dbReference type="GO" id="GO:0006313">
    <property type="term" value="P:DNA transposition"/>
    <property type="evidence" value="ECO:0007669"/>
    <property type="project" value="InterPro"/>
</dbReference>
<comment type="caution">
    <text evidence="2">The sequence shown here is derived from an EMBL/GenBank/DDBJ whole genome shotgun (WGS) entry which is preliminary data.</text>
</comment>
<evidence type="ECO:0000313" key="2">
    <source>
        <dbReference type="EMBL" id="GGW45485.1"/>
    </source>
</evidence>
<feature type="domain" description="Transposase IS116/IS110/IS902 C-terminal" evidence="1">
    <location>
        <begin position="30"/>
        <end position="71"/>
    </location>
</feature>
<sequence>MRAGQFTDTKASIDAITADLRRATEADKTARRLQTMPGIGPITASILVTTVPDVSAFRSARDLSAWLRLAP</sequence>
<evidence type="ECO:0000313" key="3">
    <source>
        <dbReference type="Proteomes" id="UP000628984"/>
    </source>
</evidence>
<dbReference type="Pfam" id="PF02371">
    <property type="entry name" value="Transposase_20"/>
    <property type="match status" value="1"/>
</dbReference>
<dbReference type="InterPro" id="IPR047650">
    <property type="entry name" value="Transpos_IS110"/>
</dbReference>